<dbReference type="Pfam" id="PF07715">
    <property type="entry name" value="Plug"/>
    <property type="match status" value="1"/>
</dbReference>
<feature type="domain" description="TonB-dependent receptor-like beta-barrel" evidence="12">
    <location>
        <begin position="391"/>
        <end position="944"/>
    </location>
</feature>
<evidence type="ECO:0000313" key="15">
    <source>
        <dbReference type="Proteomes" id="UP000530060"/>
    </source>
</evidence>
<name>A0A6V6Z1D8_9FLAO</name>
<dbReference type="SUPFAM" id="SSF49464">
    <property type="entry name" value="Carboxypeptidase regulatory domain-like"/>
    <property type="match status" value="1"/>
</dbReference>
<dbReference type="Gene3D" id="2.60.40.1120">
    <property type="entry name" value="Carboxypeptidase-like, regulatory domain"/>
    <property type="match status" value="1"/>
</dbReference>
<dbReference type="Gene3D" id="2.40.170.20">
    <property type="entry name" value="TonB-dependent receptor, beta-barrel domain"/>
    <property type="match status" value="1"/>
</dbReference>
<dbReference type="InterPro" id="IPR008969">
    <property type="entry name" value="CarboxyPept-like_regulatory"/>
</dbReference>
<keyword evidence="2 8" id="KW-0813">Transport</keyword>
<evidence type="ECO:0000256" key="9">
    <source>
        <dbReference type="RuleBase" id="RU003357"/>
    </source>
</evidence>
<dbReference type="PROSITE" id="PS52016">
    <property type="entry name" value="TONB_DEPENDENT_REC_3"/>
    <property type="match status" value="1"/>
</dbReference>
<dbReference type="Pfam" id="PF13715">
    <property type="entry name" value="CarbopepD_reg_2"/>
    <property type="match status" value="1"/>
</dbReference>
<comment type="caution">
    <text evidence="14">The sequence shown here is derived from an EMBL/GenBank/DDBJ whole genome shotgun (WGS) entry which is preliminary data.</text>
</comment>
<keyword evidence="15" id="KW-1185">Reference proteome</keyword>
<keyword evidence="7 8" id="KW-0998">Cell outer membrane</keyword>
<dbReference type="AlphaFoldDB" id="A0A6V6Z1D8"/>
<dbReference type="NCBIfam" id="TIGR04056">
    <property type="entry name" value="OMP_RagA_SusC"/>
    <property type="match status" value="1"/>
</dbReference>
<dbReference type="InterPro" id="IPR023996">
    <property type="entry name" value="TonB-dep_OMP_SusC/RagA"/>
</dbReference>
<feature type="chain" id="PRO_5027942949" evidence="11">
    <location>
        <begin position="22"/>
        <end position="981"/>
    </location>
</feature>
<comment type="subcellular location">
    <subcellularLocation>
        <location evidence="1 8">Cell outer membrane</location>
        <topology evidence="1 8">Multi-pass membrane protein</topology>
    </subcellularLocation>
</comment>
<dbReference type="RefSeq" id="WP_180909272.1">
    <property type="nucleotide sequence ID" value="NZ_CAIJDP010000071.1"/>
</dbReference>
<feature type="region of interest" description="Disordered" evidence="10">
    <location>
        <begin position="462"/>
        <end position="481"/>
    </location>
</feature>
<feature type="signal peptide" evidence="11">
    <location>
        <begin position="1"/>
        <end position="21"/>
    </location>
</feature>
<dbReference type="SUPFAM" id="SSF56935">
    <property type="entry name" value="Porins"/>
    <property type="match status" value="1"/>
</dbReference>
<dbReference type="InterPro" id="IPR037066">
    <property type="entry name" value="Plug_dom_sf"/>
</dbReference>
<feature type="domain" description="TonB-dependent receptor plug" evidence="13">
    <location>
        <begin position="115"/>
        <end position="230"/>
    </location>
</feature>
<comment type="similarity">
    <text evidence="8 9">Belongs to the TonB-dependent receptor family.</text>
</comment>
<dbReference type="Pfam" id="PF00593">
    <property type="entry name" value="TonB_dep_Rec_b-barrel"/>
    <property type="match status" value="1"/>
</dbReference>
<keyword evidence="11" id="KW-0732">Signal</keyword>
<dbReference type="Gene3D" id="2.170.130.10">
    <property type="entry name" value="TonB-dependent receptor, plug domain"/>
    <property type="match status" value="1"/>
</dbReference>
<dbReference type="InterPro" id="IPR000531">
    <property type="entry name" value="Beta-barrel_TonB"/>
</dbReference>
<keyword evidence="3 8" id="KW-1134">Transmembrane beta strand</keyword>
<accession>A0A6V6Z1D8</accession>
<evidence type="ECO:0000256" key="11">
    <source>
        <dbReference type="SAM" id="SignalP"/>
    </source>
</evidence>
<keyword evidence="4 8" id="KW-0812">Transmembrane</keyword>
<evidence type="ECO:0000259" key="13">
    <source>
        <dbReference type="Pfam" id="PF07715"/>
    </source>
</evidence>
<evidence type="ECO:0000256" key="1">
    <source>
        <dbReference type="ARBA" id="ARBA00004571"/>
    </source>
</evidence>
<gene>
    <name evidence="14" type="ORF">FLAT13_02788</name>
</gene>
<organism evidence="14 15">
    <name type="scientific">Flavobacterium salmonis</name>
    <dbReference type="NCBI Taxonomy" id="2654844"/>
    <lineage>
        <taxon>Bacteria</taxon>
        <taxon>Pseudomonadati</taxon>
        <taxon>Bacteroidota</taxon>
        <taxon>Flavobacteriia</taxon>
        <taxon>Flavobacteriales</taxon>
        <taxon>Flavobacteriaceae</taxon>
        <taxon>Flavobacterium</taxon>
    </lineage>
</organism>
<evidence type="ECO:0000256" key="7">
    <source>
        <dbReference type="ARBA" id="ARBA00023237"/>
    </source>
</evidence>
<protein>
    <submittedName>
        <fullName evidence="14">SusC/RagA family TonB-linked outer membrane protein</fullName>
    </submittedName>
</protein>
<evidence type="ECO:0000256" key="5">
    <source>
        <dbReference type="ARBA" id="ARBA00023077"/>
    </source>
</evidence>
<dbReference type="InterPro" id="IPR036942">
    <property type="entry name" value="Beta-barrel_TonB_sf"/>
</dbReference>
<evidence type="ECO:0000256" key="6">
    <source>
        <dbReference type="ARBA" id="ARBA00023136"/>
    </source>
</evidence>
<proteinExistence type="inferred from homology"/>
<evidence type="ECO:0000259" key="12">
    <source>
        <dbReference type="Pfam" id="PF00593"/>
    </source>
</evidence>
<dbReference type="InterPro" id="IPR012910">
    <property type="entry name" value="Plug_dom"/>
</dbReference>
<dbReference type="EMBL" id="CAIJDP010000071">
    <property type="protein sequence ID" value="CAD0005486.1"/>
    <property type="molecule type" value="Genomic_DNA"/>
</dbReference>
<evidence type="ECO:0000256" key="2">
    <source>
        <dbReference type="ARBA" id="ARBA00022448"/>
    </source>
</evidence>
<evidence type="ECO:0000256" key="10">
    <source>
        <dbReference type="SAM" id="MobiDB-lite"/>
    </source>
</evidence>
<dbReference type="InterPro" id="IPR039426">
    <property type="entry name" value="TonB-dep_rcpt-like"/>
</dbReference>
<dbReference type="Proteomes" id="UP000530060">
    <property type="component" value="Unassembled WGS sequence"/>
</dbReference>
<evidence type="ECO:0000256" key="8">
    <source>
        <dbReference type="PROSITE-ProRule" id="PRU01360"/>
    </source>
</evidence>
<evidence type="ECO:0000313" key="14">
    <source>
        <dbReference type="EMBL" id="CAD0005486.1"/>
    </source>
</evidence>
<keyword evidence="6 8" id="KW-0472">Membrane</keyword>
<keyword evidence="5 9" id="KW-0798">TonB box</keyword>
<evidence type="ECO:0000256" key="3">
    <source>
        <dbReference type="ARBA" id="ARBA00022452"/>
    </source>
</evidence>
<dbReference type="GO" id="GO:0009279">
    <property type="term" value="C:cell outer membrane"/>
    <property type="evidence" value="ECO:0007669"/>
    <property type="project" value="UniProtKB-SubCell"/>
</dbReference>
<dbReference type="NCBIfam" id="TIGR04057">
    <property type="entry name" value="SusC_RagA_signa"/>
    <property type="match status" value="1"/>
</dbReference>
<evidence type="ECO:0000256" key="4">
    <source>
        <dbReference type="ARBA" id="ARBA00022692"/>
    </source>
</evidence>
<dbReference type="InterPro" id="IPR023997">
    <property type="entry name" value="TonB-dep_OMP_SusC/RagA_CS"/>
</dbReference>
<reference evidence="14 15" key="1">
    <citation type="submission" date="2020-06" db="EMBL/GenBank/DDBJ databases">
        <authorList>
            <person name="Criscuolo A."/>
        </authorList>
    </citation>
    <scope>NUCLEOTIDE SEQUENCE [LARGE SCALE GENOMIC DNA]</scope>
    <source>
        <strain evidence="15">CIP 111411</strain>
    </source>
</reference>
<sequence length="981" mass="108613">MKKIYNKFLLLLLLLPFCVFAQSTVKGIVLDKITGQPIPGVNIKVSQGNLSMTTDFDGKFQFNGLKEQTQITFSFTGFTTQTITVGTQRDITVTLEEDPNLLQEVVVQVGYGSVKKKDATGSVVALTTKDFNKGNNITTENLLNGRVAGLSINSSGAPGSLSEIRIRGGSSLFASNNPLIVVDGLPLENTTNTGSASFLASLNPATVESMTVLKDASATAIYGSRASNGVIIITTKKGSSKLSVDYNAQYAAGKLTKTVDVFSADEFRKLIADRRPQDSGKLGTANTDWQKAIYRNTGSFDQSVAVRGSLFDIIPTSLTLGNTNQEGLRITNEFKRNTVGLVMNPTFFENSLKVKLSANYAHERNRFTDAVEGTAIGFDPTQPIRVEGAPYDGFFEYLNGTVDGNGKPRLDPNAARNPVSQLLNTRDIAKSNRFFGNIEVDYKLYFFPDVRAVVNVGFDESNGERTRKVNPNAGSGPSIDNIPYGANEYTDAKRQNKLLDAYLVYNKTFDSLVFELTGGYSYQKFESSKFETGNILDPNLPSTFPETTLDTETVLIGFFARTNLNFRDKYLLTLSYRRDGSSRFDKENRWGNFPSVAFAWKLKEDLFKDNKTLSDLKLRLSYGITGQQDIPEPNGYLKKYELGTGNSQYYFGTDPVTIALPYKLTNGLKWEETTTYNAGIDFGFLDNRITASLDAYYKDSKDLLANVAISDGSNFSNRVYQNIGSFTTKGVEFTVNASAIKTENFSWNVNFNAAKFERRISELAFNSDIFLGDNITGNGSTSQIFREGYTPYSFYVYKQLYDTAGKPIDGAFADLNGDNIKNDADKYIYNNPDPDVTLGFASNMNYKKFDFSFNLRASIGNNIFNGMDASRAQYNGLINNGILSNIPTQVTETNFQTTSNVVMSDIYVENASYLKMDNISLGYTFDKVINEKVSLRLSTGVQNVFVITKYSGLDPEITNNGVDKTIYPRQRTFLFGANLKF</sequence>